<dbReference type="Pfam" id="PF04326">
    <property type="entry name" value="SLFN_AlbA_2"/>
    <property type="match status" value="1"/>
</dbReference>
<dbReference type="OrthoDB" id="1099728at2"/>
<dbReference type="InterPro" id="IPR038461">
    <property type="entry name" value="Schlafen_AlbA_2_dom_sf"/>
</dbReference>
<dbReference type="Gene3D" id="3.30.950.30">
    <property type="entry name" value="Schlafen, AAA domain"/>
    <property type="match status" value="1"/>
</dbReference>
<dbReference type="EMBL" id="SMJU01000010">
    <property type="protein sequence ID" value="TDB63310.1"/>
    <property type="molecule type" value="Genomic_DNA"/>
</dbReference>
<gene>
    <name evidence="2" type="ORF">EZE20_16175</name>
</gene>
<keyword evidence="2" id="KW-0547">Nucleotide-binding</keyword>
<reference evidence="2 3" key="1">
    <citation type="submission" date="2019-02" db="EMBL/GenBank/DDBJ databases">
        <title>Arundinibacter roseus gen. nov., sp. nov., a new member of the family Cytophagaceae.</title>
        <authorList>
            <person name="Szuroczki S."/>
            <person name="Khayer B."/>
            <person name="Sproer C."/>
            <person name="Toumi M."/>
            <person name="Szabo A."/>
            <person name="Felfoldi T."/>
            <person name="Schumann P."/>
            <person name="Toth E."/>
        </authorList>
    </citation>
    <scope>NUCLEOTIDE SEQUENCE [LARGE SCALE GENOMIC DNA]</scope>
    <source>
        <strain evidence="2 3">DMA-k-7a</strain>
    </source>
</reference>
<dbReference type="Proteomes" id="UP000295706">
    <property type="component" value="Unassembled WGS sequence"/>
</dbReference>
<evidence type="ECO:0000313" key="3">
    <source>
        <dbReference type="Proteomes" id="UP000295706"/>
    </source>
</evidence>
<dbReference type="InterPro" id="IPR007421">
    <property type="entry name" value="Schlafen_AlbA_2_dom"/>
</dbReference>
<keyword evidence="3" id="KW-1185">Reference proteome</keyword>
<protein>
    <submittedName>
        <fullName evidence="2">ATP-binding protein</fullName>
    </submittedName>
</protein>
<dbReference type="AlphaFoldDB" id="A0A4R4K784"/>
<name>A0A4R4K784_9BACT</name>
<keyword evidence="2" id="KW-0067">ATP-binding</keyword>
<proteinExistence type="predicted"/>
<dbReference type="GO" id="GO:0005524">
    <property type="term" value="F:ATP binding"/>
    <property type="evidence" value="ECO:0007669"/>
    <property type="project" value="UniProtKB-KW"/>
</dbReference>
<organism evidence="2 3">
    <name type="scientific">Arundinibacter roseus</name>
    <dbReference type="NCBI Taxonomy" id="2070510"/>
    <lineage>
        <taxon>Bacteria</taxon>
        <taxon>Pseudomonadati</taxon>
        <taxon>Bacteroidota</taxon>
        <taxon>Cytophagia</taxon>
        <taxon>Cytophagales</taxon>
        <taxon>Spirosomataceae</taxon>
        <taxon>Arundinibacter</taxon>
    </lineage>
</organism>
<comment type="caution">
    <text evidence="2">The sequence shown here is derived from an EMBL/GenBank/DDBJ whole genome shotgun (WGS) entry which is preliminary data.</text>
</comment>
<feature type="domain" description="Schlafen AlbA-2" evidence="1">
    <location>
        <begin position="26"/>
        <end position="166"/>
    </location>
</feature>
<dbReference type="RefSeq" id="WP_132119552.1">
    <property type="nucleotide sequence ID" value="NZ_SMJU01000010.1"/>
</dbReference>
<accession>A0A4R4K784</accession>
<sequence>MNLKELKEQISTTIQNLKDHGKFPKENNLYDYKMELNFYGLTECVEVFMRNFAKDILSFANSNGGIILLGIKEDKRTGTLEDIGLDVNNIELLNQIDLSLVSQKFNKVAKVGVDLDLQSFQIGTRNFFYLLIEKQNQIIIPINDYKDYNIKKGEIIYRVSGNNEIANSTTQDFNKFIQIKANEKNKEFMEIWSKLLPEMFDINPREVLILNPKNNTVYGYNSKENLLSSSEIEIDQTENGIFNIILNAISAGDIGKISNDEGKPIYKIVGELRSKTPRDFIYFSSLLDKIKAKSNYNISSIQLKCVFKYFNWIADEKLPIENPDETQINNEFNQLIWVEVLDKTHKIVFSKNAINPIIEAINDNKKHNSIFGKSLGIKTVKSKSKTK</sequence>
<evidence type="ECO:0000259" key="1">
    <source>
        <dbReference type="Pfam" id="PF04326"/>
    </source>
</evidence>
<evidence type="ECO:0000313" key="2">
    <source>
        <dbReference type="EMBL" id="TDB63310.1"/>
    </source>
</evidence>